<evidence type="ECO:0000313" key="6">
    <source>
        <dbReference type="EMBL" id="KAA2234408.1"/>
    </source>
</evidence>
<dbReference type="Gene3D" id="3.40.50.10470">
    <property type="entry name" value="Translation initiation factor eif-2b, domain 2"/>
    <property type="match status" value="1"/>
</dbReference>
<sequence>MRIEGRHYRTIWLDGEAVAVIDQTRLPFRFVVRRLTSRDEAVEAIRTMVVRGAPLIGVTAAYGLALALREDPSDAGLAEAVRVLNATRPTAVNLAWALARMRETLAPLPPAARHRAAWQAAAALADEDVAACEAIGEHGAALIAGAHARTGRPVNVLTHCNAGWLATVDWGTALAPIYKAHDAGVPVHVWVDETRPRCQGAALSAFELHAHGVPHTVIADNAGGHLMQHDRVDLCLVGSDRTTATGDVANKIGTYLKALAAHDNGVPFYVALPGSTVDWSLADGVREIPIEERSATEVTHVTGLGDDGTVRTVAVASPGSPAANPAFDVTPARLVTGLVTERGIAPATREGLLGLFPERRLGSAA</sequence>
<dbReference type="InterPro" id="IPR037171">
    <property type="entry name" value="NagB/RpiA_transferase-like"/>
</dbReference>
<comment type="catalytic activity">
    <reaction evidence="2">
        <text>5-deoxy-alpha-D-ribose 1-phosphate = 5-deoxy-D-ribulose 1-phosphate</text>
        <dbReference type="Rhea" id="RHEA:61296"/>
        <dbReference type="ChEBI" id="CHEBI:58749"/>
        <dbReference type="ChEBI" id="CHEBI:144504"/>
    </reaction>
    <physiologicalReaction direction="left-to-right" evidence="2">
        <dbReference type="Rhea" id="RHEA:61297"/>
    </physiologicalReaction>
</comment>
<accession>A0A5B2V6G2</accession>
<dbReference type="UniPathway" id="UPA00904">
    <property type="reaction ID" value="UER00874"/>
</dbReference>
<feature type="active site" description="Proton donor" evidence="5">
    <location>
        <position position="240"/>
    </location>
</feature>
<name>A0A5B2V6G2_9HYPH</name>
<dbReference type="NCBIfam" id="NF004326">
    <property type="entry name" value="PRK05720.1"/>
    <property type="match status" value="1"/>
</dbReference>
<comment type="caution">
    <text evidence="6">The sequence shown here is derived from an EMBL/GenBank/DDBJ whole genome shotgun (WGS) entry which is preliminary data.</text>
</comment>
<dbReference type="RefSeq" id="WP_149822177.1">
    <property type="nucleotide sequence ID" value="NZ_VUOA01000048.1"/>
</dbReference>
<feature type="binding site" evidence="5">
    <location>
        <position position="88"/>
    </location>
    <ligand>
        <name>substrate</name>
    </ligand>
</feature>
<dbReference type="InterPro" id="IPR042529">
    <property type="entry name" value="IF_2B-like_C"/>
</dbReference>
<evidence type="ECO:0000313" key="7">
    <source>
        <dbReference type="Proteomes" id="UP000323142"/>
    </source>
</evidence>
<dbReference type="EC" id="5.3.1.23" evidence="5"/>
<dbReference type="PANTHER" id="PTHR43475">
    <property type="entry name" value="METHYLTHIORIBOSE-1-PHOSPHATE ISOMERASE"/>
    <property type="match status" value="1"/>
</dbReference>
<keyword evidence="5" id="KW-0028">Amino-acid biosynthesis</keyword>
<keyword evidence="7" id="KW-1185">Reference proteome</keyword>
<dbReference type="OrthoDB" id="9803436at2"/>
<proteinExistence type="inferred from homology"/>
<organism evidence="6 7">
    <name type="scientific">Salinarimonas soli</name>
    <dbReference type="NCBI Taxonomy" id="1638099"/>
    <lineage>
        <taxon>Bacteria</taxon>
        <taxon>Pseudomonadati</taxon>
        <taxon>Pseudomonadota</taxon>
        <taxon>Alphaproteobacteria</taxon>
        <taxon>Hyphomicrobiales</taxon>
        <taxon>Salinarimonadaceae</taxon>
        <taxon>Salinarimonas</taxon>
    </lineage>
</organism>
<protein>
    <recommendedName>
        <fullName evidence="5">Methylthioribose-1-phosphate isomerase</fullName>
        <shortName evidence="5">M1Pi</shortName>
        <shortName evidence="5">MTR-1-P isomerase</shortName>
        <ecNumber evidence="5">5.3.1.23</ecNumber>
    </recommendedName>
    <alternativeName>
        <fullName evidence="5">S-methyl-5-thioribose-1-phosphate isomerase</fullName>
    </alternativeName>
</protein>
<comment type="pathway">
    <text evidence="5">Amino-acid biosynthesis; L-methionine biosynthesis via salvage pathway; L-methionine from S-methyl-5-thio-alpha-D-ribose 1-phosphate: step 1/6.</text>
</comment>
<dbReference type="NCBIfam" id="TIGR00524">
    <property type="entry name" value="eIF-2B_rel"/>
    <property type="match status" value="1"/>
</dbReference>
<dbReference type="SUPFAM" id="SSF100950">
    <property type="entry name" value="NagB/RpiA/CoA transferase-like"/>
    <property type="match status" value="1"/>
</dbReference>
<feature type="binding site" evidence="5">
    <location>
        <position position="199"/>
    </location>
    <ligand>
        <name>substrate</name>
    </ligand>
</feature>
<dbReference type="Pfam" id="PF01008">
    <property type="entry name" value="IF-2B"/>
    <property type="match status" value="1"/>
</dbReference>
<dbReference type="AlphaFoldDB" id="A0A5B2V6G2"/>
<keyword evidence="5" id="KW-0486">Methionine biosynthesis</keyword>
<dbReference type="FunFam" id="3.40.50.10470:FF:000006">
    <property type="entry name" value="Methylthioribose-1-phosphate isomerase"/>
    <property type="match status" value="1"/>
</dbReference>
<dbReference type="Gene3D" id="1.20.120.420">
    <property type="entry name" value="translation initiation factor eif-2b, domain 1"/>
    <property type="match status" value="1"/>
</dbReference>
<reference evidence="6 7" key="2">
    <citation type="submission" date="2019-09" db="EMBL/GenBank/DDBJ databases">
        <authorList>
            <person name="Jin C."/>
        </authorList>
    </citation>
    <scope>NUCLEOTIDE SEQUENCE [LARGE SCALE GENOMIC DNA]</scope>
    <source>
        <strain evidence="6 7">BN140002</strain>
    </source>
</reference>
<dbReference type="InterPro" id="IPR000649">
    <property type="entry name" value="IF-2B-related"/>
</dbReference>
<dbReference type="NCBIfam" id="TIGR00512">
    <property type="entry name" value="salvage_mtnA"/>
    <property type="match status" value="1"/>
</dbReference>
<dbReference type="HAMAP" id="MF_01678">
    <property type="entry name" value="Salvage_MtnA"/>
    <property type="match status" value="1"/>
</dbReference>
<feature type="binding site" evidence="5">
    <location>
        <begin position="51"/>
        <end position="53"/>
    </location>
    <ligand>
        <name>substrate</name>
    </ligand>
</feature>
<dbReference type="PANTHER" id="PTHR43475:SF1">
    <property type="entry name" value="METHYLTHIORIBOSE-1-PHOSPHATE ISOMERASE"/>
    <property type="match status" value="1"/>
</dbReference>
<dbReference type="Proteomes" id="UP000323142">
    <property type="component" value="Unassembled WGS sequence"/>
</dbReference>
<evidence type="ECO:0000256" key="5">
    <source>
        <dbReference type="HAMAP-Rule" id="MF_01678"/>
    </source>
</evidence>
<comment type="function">
    <text evidence="4">Catalyzes the interconversion of methylthioribose-1-phosphate (MTR-1-P) into methylthioribulose-1-phosphate (MTRu-1-P). Also catalyzes the interconversion of 5-deoxyribose 1-phosphate and 5-deoxyribulose 1-phosphate. Part of a bifunctional DHAP-shunt salvage pathway for SAM by-products.</text>
</comment>
<gene>
    <name evidence="5 6" type="primary">mtnA</name>
    <name evidence="6" type="ORF">F0L46_24175</name>
</gene>
<dbReference type="InterPro" id="IPR011559">
    <property type="entry name" value="Initiation_fac_2B_a/b/d"/>
</dbReference>
<dbReference type="InterPro" id="IPR027363">
    <property type="entry name" value="M1Pi_N"/>
</dbReference>
<feature type="site" description="Transition state stabilizer" evidence="5">
    <location>
        <position position="160"/>
    </location>
</feature>
<comment type="catalytic activity">
    <reaction evidence="3">
        <text>5-(methylsulfanyl)-alpha-D-ribose 1-phosphate = 5-(methylsulfanyl)-D-ribulose 1-phosphate</text>
        <dbReference type="Rhea" id="RHEA:19989"/>
        <dbReference type="ChEBI" id="CHEBI:58533"/>
        <dbReference type="ChEBI" id="CHEBI:58548"/>
        <dbReference type="EC" id="5.3.1.23"/>
    </reaction>
    <physiologicalReaction direction="left-to-right" evidence="3">
        <dbReference type="Rhea" id="RHEA:19990"/>
    </physiologicalReaction>
</comment>
<evidence type="ECO:0000256" key="2">
    <source>
        <dbReference type="ARBA" id="ARBA00050906"/>
    </source>
</evidence>
<dbReference type="InterPro" id="IPR005251">
    <property type="entry name" value="IF-M1Pi"/>
</dbReference>
<evidence type="ECO:0000256" key="1">
    <source>
        <dbReference type="ARBA" id="ARBA00023235"/>
    </source>
</evidence>
<evidence type="ECO:0000256" key="3">
    <source>
        <dbReference type="ARBA" id="ARBA00051169"/>
    </source>
</evidence>
<feature type="binding site" evidence="5">
    <location>
        <begin position="250"/>
        <end position="251"/>
    </location>
    <ligand>
        <name>substrate</name>
    </ligand>
</feature>
<keyword evidence="1 5" id="KW-0413">Isomerase</keyword>
<dbReference type="FunFam" id="1.20.120.420:FF:000003">
    <property type="entry name" value="Methylthioribose-1-phosphate isomerase"/>
    <property type="match status" value="1"/>
</dbReference>
<evidence type="ECO:0000256" key="4">
    <source>
        <dbReference type="ARBA" id="ARBA00058145"/>
    </source>
</evidence>
<dbReference type="EMBL" id="VUOA01000048">
    <property type="protein sequence ID" value="KAA2234408.1"/>
    <property type="molecule type" value="Genomic_DNA"/>
</dbReference>
<dbReference type="GO" id="GO:0019509">
    <property type="term" value="P:L-methionine salvage from methylthioadenosine"/>
    <property type="evidence" value="ECO:0007669"/>
    <property type="project" value="UniProtKB-UniRule"/>
</dbReference>
<reference evidence="6 7" key="1">
    <citation type="submission" date="2019-09" db="EMBL/GenBank/DDBJ databases">
        <title>Salinarimonas rosea gen. nov., sp. nov., a new member of the a-2 subgroup of the Proteobacteria.</title>
        <authorList>
            <person name="Liu J."/>
        </authorList>
    </citation>
    <scope>NUCLEOTIDE SEQUENCE [LARGE SCALE GENOMIC DNA]</scope>
    <source>
        <strain evidence="6 7">BN140002</strain>
    </source>
</reference>
<comment type="similarity">
    <text evidence="5">Belongs to the EIF-2B alpha/beta/delta subunits family. MtnA subfamily.</text>
</comment>
<dbReference type="GO" id="GO:0046523">
    <property type="term" value="F:S-methyl-5-thioribose-1-phosphate isomerase activity"/>
    <property type="evidence" value="ECO:0007669"/>
    <property type="project" value="UniProtKB-UniRule"/>
</dbReference>